<evidence type="ECO:0000259" key="6">
    <source>
        <dbReference type="PROSITE" id="PS50109"/>
    </source>
</evidence>
<evidence type="ECO:0000259" key="7">
    <source>
        <dbReference type="PROSITE" id="PS50110"/>
    </source>
</evidence>
<dbReference type="InterPro" id="IPR004358">
    <property type="entry name" value="Sig_transdc_His_kin-like_C"/>
</dbReference>
<dbReference type="OrthoDB" id="303614at2759"/>
<dbReference type="InParanoid" id="A0A136IWM2"/>
<dbReference type="InterPro" id="IPR050956">
    <property type="entry name" value="2C_system_His_kinase"/>
</dbReference>
<dbReference type="SUPFAM" id="SSF52172">
    <property type="entry name" value="CheY-like"/>
    <property type="match status" value="1"/>
</dbReference>
<dbReference type="Gene3D" id="1.10.287.130">
    <property type="match status" value="1"/>
</dbReference>
<dbReference type="SMART" id="SM00387">
    <property type="entry name" value="HATPase_c"/>
    <property type="match status" value="1"/>
</dbReference>
<dbReference type="Gene3D" id="3.30.450.40">
    <property type="match status" value="1"/>
</dbReference>
<feature type="region of interest" description="Disordered" evidence="5">
    <location>
        <begin position="1056"/>
        <end position="1091"/>
    </location>
</feature>
<evidence type="ECO:0000256" key="2">
    <source>
        <dbReference type="ARBA" id="ARBA00022679"/>
    </source>
</evidence>
<dbReference type="Pfam" id="PF00512">
    <property type="entry name" value="HisKA"/>
    <property type="match status" value="1"/>
</dbReference>
<protein>
    <submittedName>
        <fullName evidence="8">Uncharacterized protein</fullName>
    </submittedName>
</protein>
<sequence length="1272" mass="138953">MASTPRYDGDYVSRSIINIRHAKHTNPEIEARWRESSPLPAVLSTATDSTLTSLAQLAAFRLNCKRALISLYDRNFQYIVAEATQSLPLQPGVPHPDLWLCGTGIPRSHGICEHVLTAPQGETLPVSVVPDLAEDGRFCDRHYIHNAPFNRFYAGVPIRSHKGINIGVLCVFDENPHVGLDDDLIQFLQDLSRNIMAYLEARRVRDATTRHEKMVRGLGSFVEGDSEISGLDRKQDGQANAPIIASDLVDSEECGALYVRQEELKRKLAEHEAEQLVKPCRVEAARSMTESLIEVAEKPVRPVDPASVRSTSDSQLHQHPATLPPSPNVADAHGPSHFSEVKQVFAKAANIIRQSIDVDGVVFLDASIRSFGGLVDMNGVGAEAPLDSLSAASSGDESMVNAILDTERLYGSPFCSVLGFSTTKKSSLNNDTPDPGCSLVKERFLRALLRRFPKGQIMNFDSDGLILPGDSSSSEDDTAAGSNLRNSVSSTSSVCHAARARPPRTWATQAGSLLKIFPGIRSLAILPVWDASRERWYAGGFVFTCSSSRIFTSEVELGFLRTFGKAIQTELIQVETTFSEKTKSDALGSLSHELRSPLHGLLGACELLHDTRMSAFQRDMVRMAETSGRTLLDVIDHLLDYSKMSSIRGHPEQSPSSSSRKSGQNLGFFDSKIQYLTAVDVDLIVEEVVESVSTGHNFQKIAAADIPRKRSSGSLSTTTLSPTSTEFPTLSQTANGATEAGQVSVYLDIDNGHSWHMMAYPGAIRRIVMNLLGNSLKFTSDGFIFVSLKQEPPSRSKRGVDIVLTIIDSGRGISEDFLQHQLFKPFSQEDKLSPGTGLGLNVVKQIVNMLSGNITVLSQPGLGTKTVVSIPLAHASEPKLSADPFSSNVSVLNGQSVHLTGFDNVLHTHFLASRRMEEKTLLSRLCQDWFGMTMTKAQDWEAGETPNILIADETGLEQIDALQSRGKMACPILVVCHNSITAHDISARTEISSYGSNLHFITQPIGPRKLAQALISSIEQYQRHVQTMRATTEQDLLTPGAAMETAQTGMLEIGISSDVTPTTEAGTISTASSRDEQSASPASTYSDEAVPASVQALPQPAASYQANVAEVEVTTTELTARLKEIDIKQSEYGANSVEQTTEELNFLVVDDNKINVQILSSFLKKLKKPHSTAMDGFEALETYRCSPNHFDYVFMDISMPRMDGLEATRRIRMFEREQGDRKPAKIIALTGLVSADIQKEAFASGIDLFLTKPVKLQQLKDLISQHNITAAK</sequence>
<dbReference type="SMART" id="SM00448">
    <property type="entry name" value="REC"/>
    <property type="match status" value="1"/>
</dbReference>
<reference evidence="9" key="1">
    <citation type="submission" date="2016-02" db="EMBL/GenBank/DDBJ databases">
        <title>Draft genome sequence of Microdochium bolleyi, a fungal endophyte of beachgrass.</title>
        <authorList>
            <consortium name="DOE Joint Genome Institute"/>
            <person name="David A.S."/>
            <person name="May G."/>
            <person name="Haridas S."/>
            <person name="Lim J."/>
            <person name="Wang M."/>
            <person name="Labutti K."/>
            <person name="Lipzen A."/>
            <person name="Barry K."/>
            <person name="Grigoriev I.V."/>
        </authorList>
    </citation>
    <scope>NUCLEOTIDE SEQUENCE [LARGE SCALE GENOMIC DNA]</scope>
    <source>
        <strain evidence="9">J235TASD1</strain>
    </source>
</reference>
<dbReference type="AlphaFoldDB" id="A0A136IWM2"/>
<dbReference type="InterPro" id="IPR036097">
    <property type="entry name" value="HisK_dim/P_sf"/>
</dbReference>
<dbReference type="SUPFAM" id="SSF47384">
    <property type="entry name" value="Homodimeric domain of signal transducing histidine kinase"/>
    <property type="match status" value="1"/>
</dbReference>
<keyword evidence="2" id="KW-0808">Transferase</keyword>
<evidence type="ECO:0000256" key="3">
    <source>
        <dbReference type="ARBA" id="ARBA00022777"/>
    </source>
</evidence>
<dbReference type="PROSITE" id="PS50109">
    <property type="entry name" value="HIS_KIN"/>
    <property type="match status" value="1"/>
</dbReference>
<evidence type="ECO:0000313" key="8">
    <source>
        <dbReference type="EMBL" id="KXJ89293.1"/>
    </source>
</evidence>
<dbReference type="InterPro" id="IPR011006">
    <property type="entry name" value="CheY-like_superfamily"/>
</dbReference>
<dbReference type="Pfam" id="PF00072">
    <property type="entry name" value="Response_reg"/>
    <property type="match status" value="1"/>
</dbReference>
<dbReference type="SUPFAM" id="SSF55874">
    <property type="entry name" value="ATPase domain of HSP90 chaperone/DNA topoisomerase II/histidine kinase"/>
    <property type="match status" value="1"/>
</dbReference>
<dbReference type="Proteomes" id="UP000070501">
    <property type="component" value="Unassembled WGS sequence"/>
</dbReference>
<keyword evidence="3" id="KW-0418">Kinase</keyword>
<dbReference type="EMBL" id="KQ964255">
    <property type="protein sequence ID" value="KXJ89293.1"/>
    <property type="molecule type" value="Genomic_DNA"/>
</dbReference>
<feature type="compositionally biased region" description="Low complexity" evidence="5">
    <location>
        <begin position="712"/>
        <end position="731"/>
    </location>
</feature>
<evidence type="ECO:0000256" key="4">
    <source>
        <dbReference type="PROSITE-ProRule" id="PRU00169"/>
    </source>
</evidence>
<dbReference type="InterPro" id="IPR003661">
    <property type="entry name" value="HisK_dim/P_dom"/>
</dbReference>
<dbReference type="InterPro" id="IPR001789">
    <property type="entry name" value="Sig_transdc_resp-reg_receiver"/>
</dbReference>
<evidence type="ECO:0000313" key="9">
    <source>
        <dbReference type="Proteomes" id="UP000070501"/>
    </source>
</evidence>
<dbReference type="InterPro" id="IPR029016">
    <property type="entry name" value="GAF-like_dom_sf"/>
</dbReference>
<organism evidence="8 9">
    <name type="scientific">Microdochium bolleyi</name>
    <dbReference type="NCBI Taxonomy" id="196109"/>
    <lineage>
        <taxon>Eukaryota</taxon>
        <taxon>Fungi</taxon>
        <taxon>Dikarya</taxon>
        <taxon>Ascomycota</taxon>
        <taxon>Pezizomycotina</taxon>
        <taxon>Sordariomycetes</taxon>
        <taxon>Xylariomycetidae</taxon>
        <taxon>Xylariales</taxon>
        <taxon>Microdochiaceae</taxon>
        <taxon>Microdochium</taxon>
    </lineage>
</organism>
<dbReference type="STRING" id="196109.A0A136IWM2"/>
<evidence type="ECO:0000256" key="1">
    <source>
        <dbReference type="ARBA" id="ARBA00022553"/>
    </source>
</evidence>
<keyword evidence="1 4" id="KW-0597">Phosphoprotein</keyword>
<dbReference type="InterPro" id="IPR003594">
    <property type="entry name" value="HATPase_dom"/>
</dbReference>
<dbReference type="Gene3D" id="3.40.50.2300">
    <property type="match status" value="1"/>
</dbReference>
<dbReference type="CDD" id="cd17546">
    <property type="entry name" value="REC_hyHK_CKI1_RcsC-like"/>
    <property type="match status" value="1"/>
</dbReference>
<feature type="region of interest" description="Disordered" evidence="5">
    <location>
        <begin position="710"/>
        <end position="734"/>
    </location>
</feature>
<dbReference type="PRINTS" id="PR00344">
    <property type="entry name" value="BCTRLSENSOR"/>
</dbReference>
<dbReference type="InterPro" id="IPR005467">
    <property type="entry name" value="His_kinase_dom"/>
</dbReference>
<feature type="compositionally biased region" description="Polar residues" evidence="5">
    <location>
        <begin position="1057"/>
        <end position="1086"/>
    </location>
</feature>
<feature type="modified residue" description="4-aspartylphosphate" evidence="4">
    <location>
        <position position="1196"/>
    </location>
</feature>
<dbReference type="InterPro" id="IPR003018">
    <property type="entry name" value="GAF"/>
</dbReference>
<feature type="domain" description="Response regulatory" evidence="7">
    <location>
        <begin position="1145"/>
        <end position="1267"/>
    </location>
</feature>
<accession>A0A136IWM2</accession>
<dbReference type="PROSITE" id="PS50110">
    <property type="entry name" value="RESPONSE_REGULATORY"/>
    <property type="match status" value="1"/>
</dbReference>
<gene>
    <name evidence="8" type="ORF">Micbo1qcDRAFT_121991</name>
</gene>
<name>A0A136IWM2_9PEZI</name>
<feature type="region of interest" description="Disordered" evidence="5">
    <location>
        <begin position="300"/>
        <end position="325"/>
    </location>
</feature>
<dbReference type="SUPFAM" id="SSF55781">
    <property type="entry name" value="GAF domain-like"/>
    <property type="match status" value="1"/>
</dbReference>
<dbReference type="PANTHER" id="PTHR43719:SF69">
    <property type="entry name" value="HISTIDINE KINASE G7"/>
    <property type="match status" value="1"/>
</dbReference>
<feature type="compositionally biased region" description="Polar residues" evidence="5">
    <location>
        <begin position="308"/>
        <end position="317"/>
    </location>
</feature>
<dbReference type="Gene3D" id="3.30.565.10">
    <property type="entry name" value="Histidine kinase-like ATPase, C-terminal domain"/>
    <property type="match status" value="1"/>
</dbReference>
<dbReference type="PANTHER" id="PTHR43719">
    <property type="entry name" value="TWO-COMPONENT HISTIDINE KINASE"/>
    <property type="match status" value="1"/>
</dbReference>
<dbReference type="CDD" id="cd00082">
    <property type="entry name" value="HisKA"/>
    <property type="match status" value="1"/>
</dbReference>
<evidence type="ECO:0000256" key="5">
    <source>
        <dbReference type="SAM" id="MobiDB-lite"/>
    </source>
</evidence>
<dbReference type="GO" id="GO:0000155">
    <property type="term" value="F:phosphorelay sensor kinase activity"/>
    <property type="evidence" value="ECO:0007669"/>
    <property type="project" value="InterPro"/>
</dbReference>
<proteinExistence type="predicted"/>
<feature type="domain" description="Histidine kinase" evidence="6">
    <location>
        <begin position="589"/>
        <end position="874"/>
    </location>
</feature>
<keyword evidence="9" id="KW-1185">Reference proteome</keyword>
<dbReference type="SMART" id="SM00388">
    <property type="entry name" value="HisKA"/>
    <property type="match status" value="1"/>
</dbReference>
<dbReference type="SMART" id="SM00065">
    <property type="entry name" value="GAF"/>
    <property type="match status" value="1"/>
</dbReference>
<dbReference type="Pfam" id="PF02518">
    <property type="entry name" value="HATPase_c"/>
    <property type="match status" value="1"/>
</dbReference>
<dbReference type="InterPro" id="IPR036890">
    <property type="entry name" value="HATPase_C_sf"/>
</dbReference>